<feature type="compositionally biased region" description="Acidic residues" evidence="1">
    <location>
        <begin position="161"/>
        <end position="174"/>
    </location>
</feature>
<accession>A0A517P3D5</accession>
<name>A0A517P3D5_9BACT</name>
<gene>
    <name evidence="3" type="ORF">K239x_59010</name>
</gene>
<evidence type="ECO:0008006" key="5">
    <source>
        <dbReference type="Google" id="ProtNLM"/>
    </source>
</evidence>
<dbReference type="Proteomes" id="UP000319817">
    <property type="component" value="Chromosome"/>
</dbReference>
<evidence type="ECO:0000313" key="4">
    <source>
        <dbReference type="Proteomes" id="UP000319817"/>
    </source>
</evidence>
<feature type="region of interest" description="Disordered" evidence="1">
    <location>
        <begin position="154"/>
        <end position="185"/>
    </location>
</feature>
<proteinExistence type="predicted"/>
<organism evidence="3 4">
    <name type="scientific">Stieleria marina</name>
    <dbReference type="NCBI Taxonomy" id="1930275"/>
    <lineage>
        <taxon>Bacteria</taxon>
        <taxon>Pseudomonadati</taxon>
        <taxon>Planctomycetota</taxon>
        <taxon>Planctomycetia</taxon>
        <taxon>Pirellulales</taxon>
        <taxon>Pirellulaceae</taxon>
        <taxon>Stieleria</taxon>
    </lineage>
</organism>
<dbReference type="AlphaFoldDB" id="A0A517P3D5"/>
<evidence type="ECO:0000256" key="1">
    <source>
        <dbReference type="SAM" id="MobiDB-lite"/>
    </source>
</evidence>
<feature type="region of interest" description="Disordered" evidence="1">
    <location>
        <begin position="1"/>
        <end position="22"/>
    </location>
</feature>
<keyword evidence="4" id="KW-1185">Reference proteome</keyword>
<dbReference type="RefSeq" id="WP_145421810.1">
    <property type="nucleotide sequence ID" value="NZ_CP036526.1"/>
</dbReference>
<dbReference type="EMBL" id="CP036526">
    <property type="protein sequence ID" value="QDT13881.1"/>
    <property type="molecule type" value="Genomic_DNA"/>
</dbReference>
<keyword evidence="2" id="KW-0472">Membrane</keyword>
<keyword evidence="2" id="KW-1133">Transmembrane helix</keyword>
<evidence type="ECO:0000313" key="3">
    <source>
        <dbReference type="EMBL" id="QDT13881.1"/>
    </source>
</evidence>
<feature type="transmembrane region" description="Helical" evidence="2">
    <location>
        <begin position="30"/>
        <end position="54"/>
    </location>
</feature>
<dbReference type="OrthoDB" id="288020at2"/>
<sequence>MSMAPNNPFESNQPGSSNGGPVQPKKTNTWLWVFGIIGGLGLLAVMVCCGVGYYGYSKGTQMVADEMKGQLAGNAVIEENIGEINSMSMNLSAVIEEAKKQQEAGNDGAPPSMVFDIEGSKGSGRILMKNEPGGQPNEVELVMADGSRHTIPLESPLFQAEPEEFDDMDIDLGEPAETLEPATVQ</sequence>
<reference evidence="3 4" key="1">
    <citation type="submission" date="2019-02" db="EMBL/GenBank/DDBJ databases">
        <title>Deep-cultivation of Planctomycetes and their phenomic and genomic characterization uncovers novel biology.</title>
        <authorList>
            <person name="Wiegand S."/>
            <person name="Jogler M."/>
            <person name="Boedeker C."/>
            <person name="Pinto D."/>
            <person name="Vollmers J."/>
            <person name="Rivas-Marin E."/>
            <person name="Kohn T."/>
            <person name="Peeters S.H."/>
            <person name="Heuer A."/>
            <person name="Rast P."/>
            <person name="Oberbeckmann S."/>
            <person name="Bunk B."/>
            <person name="Jeske O."/>
            <person name="Meyerdierks A."/>
            <person name="Storesund J.E."/>
            <person name="Kallscheuer N."/>
            <person name="Luecker S."/>
            <person name="Lage O.M."/>
            <person name="Pohl T."/>
            <person name="Merkel B.J."/>
            <person name="Hornburger P."/>
            <person name="Mueller R.-W."/>
            <person name="Bruemmer F."/>
            <person name="Labrenz M."/>
            <person name="Spormann A.M."/>
            <person name="Op den Camp H."/>
            <person name="Overmann J."/>
            <person name="Amann R."/>
            <person name="Jetten M.S.M."/>
            <person name="Mascher T."/>
            <person name="Medema M.H."/>
            <person name="Devos D.P."/>
            <person name="Kaster A.-K."/>
            <person name="Ovreas L."/>
            <person name="Rohde M."/>
            <person name="Galperin M.Y."/>
            <person name="Jogler C."/>
        </authorList>
    </citation>
    <scope>NUCLEOTIDE SEQUENCE [LARGE SCALE GENOMIC DNA]</scope>
    <source>
        <strain evidence="3 4">K23_9</strain>
    </source>
</reference>
<protein>
    <recommendedName>
        <fullName evidence="5">Cytochrome oxidase complex assembly protein 1</fullName>
    </recommendedName>
</protein>
<keyword evidence="2" id="KW-0812">Transmembrane</keyword>
<evidence type="ECO:0000256" key="2">
    <source>
        <dbReference type="SAM" id="Phobius"/>
    </source>
</evidence>